<dbReference type="PANTHER" id="PTHR24320:SF148">
    <property type="entry name" value="NAD(P)-BINDING ROSSMANN-FOLD SUPERFAMILY PROTEIN"/>
    <property type="match status" value="1"/>
</dbReference>
<keyword evidence="4" id="KW-1185">Reference proteome</keyword>
<keyword evidence="2" id="KW-0560">Oxidoreductase</keyword>
<proteinExistence type="inferred from homology"/>
<comment type="similarity">
    <text evidence="1">Belongs to the short-chain dehydrogenases/reductases (SDR) family.</text>
</comment>
<evidence type="ECO:0000256" key="2">
    <source>
        <dbReference type="ARBA" id="ARBA00023002"/>
    </source>
</evidence>
<gene>
    <name evidence="3" type="ORF">CSC2_07090</name>
</gene>
<dbReference type="Pfam" id="PF00106">
    <property type="entry name" value="adh_short"/>
    <property type="match status" value="1"/>
</dbReference>
<dbReference type="PANTHER" id="PTHR24320">
    <property type="entry name" value="RETINOL DEHYDROGENASE"/>
    <property type="match status" value="1"/>
</dbReference>
<accession>A0ABQ1E6Q8</accession>
<organism evidence="3 4">
    <name type="scientific">Clostridium zeae</name>
    <dbReference type="NCBI Taxonomy" id="2759022"/>
    <lineage>
        <taxon>Bacteria</taxon>
        <taxon>Bacillati</taxon>
        <taxon>Bacillota</taxon>
        <taxon>Clostridia</taxon>
        <taxon>Eubacteriales</taxon>
        <taxon>Clostridiaceae</taxon>
        <taxon>Clostridium</taxon>
    </lineage>
</organism>
<comment type="caution">
    <text evidence="3">The sequence shown here is derived from an EMBL/GenBank/DDBJ whole genome shotgun (WGS) entry which is preliminary data.</text>
</comment>
<reference evidence="3 4" key="1">
    <citation type="journal article" date="2021" name="Int. J. Syst. Evol. Microbiol.">
        <title>Clostridium zeae sp. nov., isolated from corn silage.</title>
        <authorList>
            <person name="Kobayashi H."/>
            <person name="Tanizawa Y."/>
            <person name="Yagura M."/>
            <person name="Sakamoto M."/>
            <person name="Ohkuma M."/>
            <person name="Tohno M."/>
        </authorList>
    </citation>
    <scope>NUCLEOTIDE SEQUENCE [LARGE SCALE GENOMIC DNA]</scope>
    <source>
        <strain evidence="3 4">CSC2</strain>
    </source>
</reference>
<dbReference type="EMBL" id="BMBA01000001">
    <property type="protein sequence ID" value="GFZ30183.1"/>
    <property type="molecule type" value="Genomic_DNA"/>
</dbReference>
<sequence length="347" mass="37352">MDNYKITPQIPIISGFGLETTASEVLKGIDLNGKVAIVTGGYSGIGLETTRALAQAGATVIVPARSIDKARVLIEGIPGVELEEMDLINPTSIDEFSRKFLDSGRALDILINNAGIMAAPLSRDARGFEAQFATNHLGHFQLTARLWPALKKSGKARVVSLSSTGIRFGGVNFDDPNFEHREYNKWGAYGQSKSANALFAVELDRLGQKYGVRAFSVHPGRILGTNLQRYMENEEVVKNAVSNISKSISVEFNPSKDVEKTVASSGGQNVEQGAATSVWCATSPQLEGKGGVYCMNVDIANVIPESSVNGDLNQVMTGVLSWAIDPKMAERLWKLSEDLTGVAFKAD</sequence>
<dbReference type="InterPro" id="IPR002347">
    <property type="entry name" value="SDR_fam"/>
</dbReference>
<dbReference type="RefSeq" id="WP_206868177.1">
    <property type="nucleotide sequence ID" value="NZ_BMBA01000001.1"/>
</dbReference>
<protein>
    <submittedName>
        <fullName evidence="3">Oxidoreductase</fullName>
    </submittedName>
</protein>
<dbReference type="NCBIfam" id="NF004845">
    <property type="entry name" value="PRK06196.1"/>
    <property type="match status" value="1"/>
</dbReference>
<dbReference type="SUPFAM" id="SSF51735">
    <property type="entry name" value="NAD(P)-binding Rossmann-fold domains"/>
    <property type="match status" value="1"/>
</dbReference>
<evidence type="ECO:0000313" key="3">
    <source>
        <dbReference type="EMBL" id="GFZ30183.1"/>
    </source>
</evidence>
<dbReference type="InterPro" id="IPR036291">
    <property type="entry name" value="NAD(P)-bd_dom_sf"/>
</dbReference>
<evidence type="ECO:0000256" key="1">
    <source>
        <dbReference type="ARBA" id="ARBA00006484"/>
    </source>
</evidence>
<evidence type="ECO:0000313" key="4">
    <source>
        <dbReference type="Proteomes" id="UP000663802"/>
    </source>
</evidence>
<dbReference type="Proteomes" id="UP000663802">
    <property type="component" value="Unassembled WGS sequence"/>
</dbReference>
<dbReference type="Gene3D" id="3.40.50.720">
    <property type="entry name" value="NAD(P)-binding Rossmann-like Domain"/>
    <property type="match status" value="1"/>
</dbReference>
<dbReference type="PRINTS" id="PR00081">
    <property type="entry name" value="GDHRDH"/>
</dbReference>
<name>A0ABQ1E6Q8_9CLOT</name>